<comment type="caution">
    <text evidence="3">The sequence shown here is derived from an EMBL/GenBank/DDBJ whole genome shotgun (WGS) entry which is preliminary data.</text>
</comment>
<evidence type="ECO:0000313" key="4">
    <source>
        <dbReference type="Proteomes" id="UP000053405"/>
    </source>
</evidence>
<feature type="domain" description="Low molecular weight protein antigen 6 PH" evidence="2">
    <location>
        <begin position="55"/>
        <end position="125"/>
    </location>
</feature>
<proteinExistence type="predicted"/>
<dbReference type="STRING" id="1121927.GOHSU_04_00170"/>
<reference evidence="3 4" key="1">
    <citation type="submission" date="2012-12" db="EMBL/GenBank/DDBJ databases">
        <title>Whole genome shotgun sequence of Gordonia hirsuta NBRC 16056.</title>
        <authorList>
            <person name="Isaki-Nakamura S."/>
            <person name="Hosoyama A."/>
            <person name="Tsuchikane K."/>
            <person name="Katsumata H."/>
            <person name="Baba S."/>
            <person name="Yamazaki S."/>
            <person name="Fujita N."/>
        </authorList>
    </citation>
    <scope>NUCLEOTIDE SEQUENCE [LARGE SCALE GENOMIC DNA]</scope>
    <source>
        <strain evidence="3 4">NBRC 16056</strain>
    </source>
</reference>
<dbReference type="AlphaFoldDB" id="L7L7Z7"/>
<dbReference type="eggNOG" id="ENOG5033EBJ">
    <property type="taxonomic scope" value="Bacteria"/>
</dbReference>
<evidence type="ECO:0000259" key="2">
    <source>
        <dbReference type="Pfam" id="PF10756"/>
    </source>
</evidence>
<dbReference type="EMBL" id="BANT01000004">
    <property type="protein sequence ID" value="GAC56148.1"/>
    <property type="molecule type" value="Genomic_DNA"/>
</dbReference>
<dbReference type="RefSeq" id="WP_005935801.1">
    <property type="nucleotide sequence ID" value="NZ_ATVK01000041.1"/>
</dbReference>
<evidence type="ECO:0000313" key="3">
    <source>
        <dbReference type="EMBL" id="GAC56148.1"/>
    </source>
</evidence>
<accession>L7L7Z7</accession>
<gene>
    <name evidence="3" type="ORF">GOHSU_04_00170</name>
</gene>
<dbReference type="InterPro" id="IPR019692">
    <property type="entry name" value="CFP-6_PH"/>
</dbReference>
<keyword evidence="4" id="KW-1185">Reference proteome</keyword>
<name>L7L7Z7_9ACTN</name>
<keyword evidence="1" id="KW-1133">Transmembrane helix</keyword>
<evidence type="ECO:0000256" key="1">
    <source>
        <dbReference type="SAM" id="Phobius"/>
    </source>
</evidence>
<keyword evidence="1" id="KW-0472">Membrane</keyword>
<dbReference type="Pfam" id="PF10756">
    <property type="entry name" value="bPH_6"/>
    <property type="match status" value="1"/>
</dbReference>
<keyword evidence="1" id="KW-0812">Transmembrane</keyword>
<protein>
    <recommendedName>
        <fullName evidence="2">Low molecular weight protein antigen 6 PH domain-containing protein</fullName>
    </recommendedName>
</protein>
<organism evidence="3 4">
    <name type="scientific">Gordonia hirsuta DSM 44140 = NBRC 16056</name>
    <dbReference type="NCBI Taxonomy" id="1121927"/>
    <lineage>
        <taxon>Bacteria</taxon>
        <taxon>Bacillati</taxon>
        <taxon>Actinomycetota</taxon>
        <taxon>Actinomycetes</taxon>
        <taxon>Mycobacteriales</taxon>
        <taxon>Gordoniaceae</taxon>
        <taxon>Gordonia</taxon>
    </lineage>
</organism>
<feature type="transmembrane region" description="Helical" evidence="1">
    <location>
        <begin position="20"/>
        <end position="48"/>
    </location>
</feature>
<dbReference type="Proteomes" id="UP000053405">
    <property type="component" value="Unassembled WGS sequence"/>
</dbReference>
<sequence length="141" mass="15850">MSRTRTPASFTFAISRLSYLTVLVTLLVVFMMVGVWTWFAVLLVLPVVQIWWIRRIKTVVDHDGLTAVHTFDSTRVPWSQVAGLQFPRWRAVRAVLIDGGYVRLPAVTFDDLPVLALISDGRVPDPFAAERAARLAAEARD</sequence>